<proteinExistence type="predicted"/>
<keyword evidence="2" id="KW-0812">Transmembrane</keyword>
<feature type="transmembrane region" description="Helical" evidence="2">
    <location>
        <begin position="132"/>
        <end position="153"/>
    </location>
</feature>
<sequence length="260" mass="27392">MTNGLSTAELVIYVILIIPILYLLVKHGRNGLGGWLFLSAFCVLRIVGGGMAINGSSPAATIISSVGLSPLLLATGGILHEARSYCIHGLDAKLEQVLSLFFHMLVVGGVALTAAGSAKLEHHQQPIDKDESIVKAGIAILTVSWAVLAGWTVQSFTAPRATHNVARAGILLLSSIGVALVFIGIRVFYTLVALSTERPSLNPSTGSLAIRVILSFLPELIATLIYICAGFLTQNAARQAAHGEPDEGSPSRKPHQAPYV</sequence>
<dbReference type="eggNOG" id="ENOG502SN6X">
    <property type="taxonomic scope" value="Eukaryota"/>
</dbReference>
<feature type="domain" description="DUF7702" evidence="3">
    <location>
        <begin position="2"/>
        <end position="234"/>
    </location>
</feature>
<evidence type="ECO:0000313" key="5">
    <source>
        <dbReference type="Proteomes" id="UP000018001"/>
    </source>
</evidence>
<keyword evidence="2" id="KW-0472">Membrane</keyword>
<reference evidence="5" key="1">
    <citation type="journal article" date="2014" name="Genome Announc.">
        <title>Draft genome sequence of the formaldehyde-resistant fungus Byssochlamys spectabilis No. 5 (anamorph Paecilomyces variotii No. 5) (NBRC109023).</title>
        <authorList>
            <person name="Oka T."/>
            <person name="Ekino K."/>
            <person name="Fukuda K."/>
            <person name="Nomura Y."/>
        </authorList>
    </citation>
    <scope>NUCLEOTIDE SEQUENCE [LARGE SCALE GENOMIC DNA]</scope>
    <source>
        <strain evidence="5">No. 5 / NBRC 109023</strain>
    </source>
</reference>
<keyword evidence="2" id="KW-1133">Transmembrane helix</keyword>
<feature type="transmembrane region" description="Helical" evidence="2">
    <location>
        <begin position="100"/>
        <end position="120"/>
    </location>
</feature>
<dbReference type="Proteomes" id="UP000018001">
    <property type="component" value="Unassembled WGS sequence"/>
</dbReference>
<evidence type="ECO:0000256" key="2">
    <source>
        <dbReference type="SAM" id="Phobius"/>
    </source>
</evidence>
<dbReference type="EMBL" id="BAUL01000203">
    <property type="protein sequence ID" value="GAD97535.1"/>
    <property type="molecule type" value="Genomic_DNA"/>
</dbReference>
<dbReference type="Pfam" id="PF24800">
    <property type="entry name" value="DUF7702"/>
    <property type="match status" value="1"/>
</dbReference>
<comment type="caution">
    <text evidence="4">The sequence shown here is derived from an EMBL/GenBank/DDBJ whole genome shotgun (WGS) entry which is preliminary data.</text>
</comment>
<feature type="transmembrane region" description="Helical" evidence="2">
    <location>
        <begin position="59"/>
        <end position="79"/>
    </location>
</feature>
<dbReference type="InParanoid" id="V5I392"/>
<feature type="region of interest" description="Disordered" evidence="1">
    <location>
        <begin position="241"/>
        <end position="260"/>
    </location>
</feature>
<feature type="transmembrane region" description="Helical" evidence="2">
    <location>
        <begin position="32"/>
        <end position="53"/>
    </location>
</feature>
<dbReference type="PANTHER" id="PTHR42109">
    <property type="entry name" value="UNPLACED GENOMIC SCAFFOLD UM_SCAF_CONTIG_1.265, WHOLE GENOME SHOTGUN SEQUENCE"/>
    <property type="match status" value="1"/>
</dbReference>
<evidence type="ECO:0000259" key="3">
    <source>
        <dbReference type="Pfam" id="PF24800"/>
    </source>
</evidence>
<dbReference type="OrthoDB" id="2560628at2759"/>
<feature type="transmembrane region" description="Helical" evidence="2">
    <location>
        <begin position="209"/>
        <end position="232"/>
    </location>
</feature>
<gene>
    <name evidence="4" type="ORF">PVAR5_6213</name>
</gene>
<protein>
    <submittedName>
        <fullName evidence="4">Integral membrane protein</fullName>
    </submittedName>
</protein>
<evidence type="ECO:0000313" key="4">
    <source>
        <dbReference type="EMBL" id="GAD97535.1"/>
    </source>
</evidence>
<feature type="transmembrane region" description="Helical" evidence="2">
    <location>
        <begin position="165"/>
        <end position="189"/>
    </location>
</feature>
<keyword evidence="5" id="KW-1185">Reference proteome</keyword>
<dbReference type="InterPro" id="IPR056119">
    <property type="entry name" value="DUF7702"/>
</dbReference>
<name>V5I392_BYSSN</name>
<organism evidence="4 5">
    <name type="scientific">Byssochlamys spectabilis (strain No. 5 / NBRC 109023)</name>
    <name type="common">Paecilomyces variotii</name>
    <dbReference type="NCBI Taxonomy" id="1356009"/>
    <lineage>
        <taxon>Eukaryota</taxon>
        <taxon>Fungi</taxon>
        <taxon>Dikarya</taxon>
        <taxon>Ascomycota</taxon>
        <taxon>Pezizomycotina</taxon>
        <taxon>Eurotiomycetes</taxon>
        <taxon>Eurotiomycetidae</taxon>
        <taxon>Eurotiales</taxon>
        <taxon>Thermoascaceae</taxon>
        <taxon>Paecilomyces</taxon>
    </lineage>
</organism>
<dbReference type="AlphaFoldDB" id="V5I392"/>
<evidence type="ECO:0000256" key="1">
    <source>
        <dbReference type="SAM" id="MobiDB-lite"/>
    </source>
</evidence>
<accession>V5I392</accession>
<dbReference type="PANTHER" id="PTHR42109:SF3">
    <property type="entry name" value="INTEGRAL MEMBRANE PROTEIN (AFU_ORTHOLOGUE AFUA_5G00100)"/>
    <property type="match status" value="1"/>
</dbReference>
<dbReference type="HOGENOM" id="CLU_064985_3_0_1"/>
<feature type="transmembrane region" description="Helical" evidence="2">
    <location>
        <begin position="6"/>
        <end position="25"/>
    </location>
</feature>